<protein>
    <submittedName>
        <fullName evidence="2">Uncharacterized protein</fullName>
    </submittedName>
</protein>
<reference evidence="2" key="1">
    <citation type="journal article" date="2014" name="Int. J. Syst. Evol. Microbiol.">
        <title>Complete genome sequence of Corynebacterium casei LMG S-19264T (=DSM 44701T), isolated from a smear-ripened cheese.</title>
        <authorList>
            <consortium name="US DOE Joint Genome Institute (JGI-PGF)"/>
            <person name="Walter F."/>
            <person name="Albersmeier A."/>
            <person name="Kalinowski J."/>
            <person name="Ruckert C."/>
        </authorList>
    </citation>
    <scope>NUCLEOTIDE SEQUENCE</scope>
    <source>
        <strain evidence="2">VKM Ac-1447</strain>
    </source>
</reference>
<feature type="region of interest" description="Disordered" evidence="1">
    <location>
        <begin position="163"/>
        <end position="193"/>
    </location>
</feature>
<dbReference type="EMBL" id="BSEO01000014">
    <property type="protein sequence ID" value="GLJ80409.1"/>
    <property type="molecule type" value="Genomic_DNA"/>
</dbReference>
<keyword evidence="3" id="KW-1185">Reference proteome</keyword>
<sequence>MTLTSILPTLRRSIPSPLSRDAWPARTAPTCDDIVVGGVSVTRYVELCGLPAVMTAPAVIPLSGGMPSPTAATTVLILEVSAARPADEVAALVLAAAFDDGLHPVWTEARLLARVSGAPDHRFAVCGSDGARLPGVAVVLPADVRPGDLVAVPCPGAVGVGDIRPRPGFDGTRSDVDDARADADARPDAEWTA</sequence>
<dbReference type="Proteomes" id="UP001142317">
    <property type="component" value="Unassembled WGS sequence"/>
</dbReference>
<evidence type="ECO:0000256" key="1">
    <source>
        <dbReference type="SAM" id="MobiDB-lite"/>
    </source>
</evidence>
<gene>
    <name evidence="2" type="ORF">GCM10017586_20920</name>
</gene>
<comment type="caution">
    <text evidence="2">The sequence shown here is derived from an EMBL/GenBank/DDBJ whole genome shotgun (WGS) entry which is preliminary data.</text>
</comment>
<name>A0A9W6HI20_9MICO</name>
<dbReference type="RefSeq" id="WP_210006650.1">
    <property type="nucleotide sequence ID" value="NZ_BSEO01000014.1"/>
</dbReference>
<accession>A0A9W6HI20</accession>
<organism evidence="2 3">
    <name type="scientific">Microbacterium imperiale</name>
    <dbReference type="NCBI Taxonomy" id="33884"/>
    <lineage>
        <taxon>Bacteria</taxon>
        <taxon>Bacillati</taxon>
        <taxon>Actinomycetota</taxon>
        <taxon>Actinomycetes</taxon>
        <taxon>Micrococcales</taxon>
        <taxon>Microbacteriaceae</taxon>
        <taxon>Microbacterium</taxon>
    </lineage>
</organism>
<evidence type="ECO:0000313" key="3">
    <source>
        <dbReference type="Proteomes" id="UP001142317"/>
    </source>
</evidence>
<evidence type="ECO:0000313" key="2">
    <source>
        <dbReference type="EMBL" id="GLJ80409.1"/>
    </source>
</evidence>
<dbReference type="AlphaFoldDB" id="A0A9W6HI20"/>
<reference evidence="2" key="2">
    <citation type="submission" date="2023-01" db="EMBL/GenBank/DDBJ databases">
        <authorList>
            <person name="Sun Q."/>
            <person name="Evtushenko L."/>
        </authorList>
    </citation>
    <scope>NUCLEOTIDE SEQUENCE</scope>
    <source>
        <strain evidence="2">VKM Ac-1447</strain>
    </source>
</reference>
<proteinExistence type="predicted"/>